<keyword evidence="2" id="KW-1185">Reference proteome</keyword>
<dbReference type="Proteomes" id="UP000245207">
    <property type="component" value="Unassembled WGS sequence"/>
</dbReference>
<dbReference type="PANTHER" id="PTHR31170">
    <property type="entry name" value="BNAC04G53230D PROTEIN"/>
    <property type="match status" value="1"/>
</dbReference>
<gene>
    <name evidence="1" type="ORF">CTI12_AA617150</name>
</gene>
<comment type="caution">
    <text evidence="1">The sequence shown here is derived from an EMBL/GenBank/DDBJ whole genome shotgun (WGS) entry which is preliminary data.</text>
</comment>
<dbReference type="PANTHER" id="PTHR31170:SF25">
    <property type="entry name" value="BNAA09G04570D PROTEIN"/>
    <property type="match status" value="1"/>
</dbReference>
<dbReference type="Pfam" id="PF03140">
    <property type="entry name" value="DUF247"/>
    <property type="match status" value="1"/>
</dbReference>
<organism evidence="1 2">
    <name type="scientific">Artemisia annua</name>
    <name type="common">Sweet wormwood</name>
    <dbReference type="NCBI Taxonomy" id="35608"/>
    <lineage>
        <taxon>Eukaryota</taxon>
        <taxon>Viridiplantae</taxon>
        <taxon>Streptophyta</taxon>
        <taxon>Embryophyta</taxon>
        <taxon>Tracheophyta</taxon>
        <taxon>Spermatophyta</taxon>
        <taxon>Magnoliopsida</taxon>
        <taxon>eudicotyledons</taxon>
        <taxon>Gunneridae</taxon>
        <taxon>Pentapetalae</taxon>
        <taxon>asterids</taxon>
        <taxon>campanulids</taxon>
        <taxon>Asterales</taxon>
        <taxon>Asteraceae</taxon>
        <taxon>Asteroideae</taxon>
        <taxon>Anthemideae</taxon>
        <taxon>Artemisiinae</taxon>
        <taxon>Artemisia</taxon>
    </lineage>
</organism>
<proteinExistence type="predicted"/>
<protein>
    <submittedName>
        <fullName evidence="1">Uncharacterized protein</fullName>
    </submittedName>
</protein>
<evidence type="ECO:0000313" key="1">
    <source>
        <dbReference type="EMBL" id="PWA34635.1"/>
    </source>
</evidence>
<sequence length="272" mass="30897">MENVDVELGKEVDITAKAVQLLLDCEKKGRNRKSWPIIRMVPIEFRKLSPSSFDPQVVSIGPLHKRNEKFQDFEERKVIYLHEFLSCLNLEPDLTFKSCVQKVIGSIEEIKACYGREITYNDTEFAKTKACYGGEITYNDFAKMMYRNYLREFWATAVAFDSTPSTDANSQRPLREFCISFSVLNGARKFTLDYKTFCSSTGIDYNNGNYVALPDSNEDYALGFLPAVLSPSNFSKDPSSVSNIELTAHMVAVNNQRDSVSPPLPSKKKREV</sequence>
<dbReference type="InterPro" id="IPR004158">
    <property type="entry name" value="DUF247_pln"/>
</dbReference>
<name>A0A2U1KD06_ARTAN</name>
<evidence type="ECO:0000313" key="2">
    <source>
        <dbReference type="Proteomes" id="UP000245207"/>
    </source>
</evidence>
<dbReference type="EMBL" id="PKPP01022000">
    <property type="protein sequence ID" value="PWA34635.1"/>
    <property type="molecule type" value="Genomic_DNA"/>
</dbReference>
<accession>A0A2U1KD06</accession>
<reference evidence="1 2" key="1">
    <citation type="journal article" date="2018" name="Mol. Plant">
        <title>The genome of Artemisia annua provides insight into the evolution of Asteraceae family and artemisinin biosynthesis.</title>
        <authorList>
            <person name="Shen Q."/>
            <person name="Zhang L."/>
            <person name="Liao Z."/>
            <person name="Wang S."/>
            <person name="Yan T."/>
            <person name="Shi P."/>
            <person name="Liu M."/>
            <person name="Fu X."/>
            <person name="Pan Q."/>
            <person name="Wang Y."/>
            <person name="Lv Z."/>
            <person name="Lu X."/>
            <person name="Zhang F."/>
            <person name="Jiang W."/>
            <person name="Ma Y."/>
            <person name="Chen M."/>
            <person name="Hao X."/>
            <person name="Li L."/>
            <person name="Tang Y."/>
            <person name="Lv G."/>
            <person name="Zhou Y."/>
            <person name="Sun X."/>
            <person name="Brodelius P.E."/>
            <person name="Rose J.K.C."/>
            <person name="Tang K."/>
        </authorList>
    </citation>
    <scope>NUCLEOTIDE SEQUENCE [LARGE SCALE GENOMIC DNA]</scope>
    <source>
        <strain evidence="2">cv. Huhao1</strain>
        <tissue evidence="1">Leaf</tissue>
    </source>
</reference>
<dbReference type="AlphaFoldDB" id="A0A2U1KD06"/>